<evidence type="ECO:0000313" key="1">
    <source>
        <dbReference type="EMBL" id="KRY25032.1"/>
    </source>
</evidence>
<accession>A0A0V1AJN5</accession>
<proteinExistence type="predicted"/>
<protein>
    <submittedName>
        <fullName evidence="1">Uncharacterized protein</fullName>
    </submittedName>
</protein>
<feature type="non-terminal residue" evidence="1">
    <location>
        <position position="80"/>
    </location>
</feature>
<sequence length="80" mass="9570">MFIAFFETLTLYQVLFESNGFNKDICKYFSWFSSITFSVGEWTNDRLKILYDANMGLIPQYQSYPFVPNIIMFKYCFLIV</sequence>
<dbReference type="Proteomes" id="UP000054776">
    <property type="component" value="Unassembled WGS sequence"/>
</dbReference>
<comment type="caution">
    <text evidence="1">The sequence shown here is derived from an EMBL/GenBank/DDBJ whole genome shotgun (WGS) entry which is preliminary data.</text>
</comment>
<keyword evidence="2" id="KW-1185">Reference proteome</keyword>
<evidence type="ECO:0000313" key="2">
    <source>
        <dbReference type="Proteomes" id="UP000054776"/>
    </source>
</evidence>
<gene>
    <name evidence="1" type="ORF">T01_5701</name>
</gene>
<name>A0A0V1AJN5_TRISP</name>
<dbReference type="InParanoid" id="A0A0V1AJN5"/>
<reference evidence="1 2" key="1">
    <citation type="submission" date="2015-01" db="EMBL/GenBank/DDBJ databases">
        <title>Evolution of Trichinella species and genotypes.</title>
        <authorList>
            <person name="Korhonen P.K."/>
            <person name="Edoardo P."/>
            <person name="Giuseppe L.R."/>
            <person name="Gasser R.B."/>
        </authorList>
    </citation>
    <scope>NUCLEOTIDE SEQUENCE [LARGE SCALE GENOMIC DNA]</scope>
    <source>
        <strain evidence="1">ISS3</strain>
    </source>
</reference>
<organism evidence="1 2">
    <name type="scientific">Trichinella spiralis</name>
    <name type="common">Trichina worm</name>
    <dbReference type="NCBI Taxonomy" id="6334"/>
    <lineage>
        <taxon>Eukaryota</taxon>
        <taxon>Metazoa</taxon>
        <taxon>Ecdysozoa</taxon>
        <taxon>Nematoda</taxon>
        <taxon>Enoplea</taxon>
        <taxon>Dorylaimia</taxon>
        <taxon>Trichinellida</taxon>
        <taxon>Trichinellidae</taxon>
        <taxon>Trichinella</taxon>
    </lineage>
</organism>
<dbReference type="AlphaFoldDB" id="A0A0V1AJN5"/>
<dbReference type="EMBL" id="JYDH01001235">
    <property type="protein sequence ID" value="KRY25032.1"/>
    <property type="molecule type" value="Genomic_DNA"/>
</dbReference>